<proteinExistence type="predicted"/>
<accession>A0ABM6U876</accession>
<geneLocation type="plasmid" evidence="2">
    <name>pfvar_27725</name>
</geneLocation>
<organism evidence="1 2">
    <name type="scientific">Fusobacterium varium ATCC 27725</name>
    <dbReference type="NCBI Taxonomy" id="469618"/>
    <lineage>
        <taxon>Bacteria</taxon>
        <taxon>Fusobacteriati</taxon>
        <taxon>Fusobacteriota</taxon>
        <taxon>Fusobacteriia</taxon>
        <taxon>Fusobacteriales</taxon>
        <taxon>Fusobacteriaceae</taxon>
        <taxon>Fusobacterium</taxon>
    </lineage>
</organism>
<evidence type="ECO:0000313" key="2">
    <source>
        <dbReference type="Proteomes" id="UP000241238"/>
    </source>
</evidence>
<dbReference type="Proteomes" id="UP000241238">
    <property type="component" value="Plasmid pFvar_27725"/>
</dbReference>
<keyword evidence="2" id="KW-1185">Reference proteome</keyword>
<reference evidence="2" key="1">
    <citation type="journal article" date="2018" name="MSphere">
        <title>Fusobacterium Genomics Using MinION and Illumina Sequencing Enables Genome Completion and Correction.</title>
        <authorList>
            <person name="Todd S.M."/>
            <person name="Settlage R.E."/>
            <person name="Lahmers K.K."/>
            <person name="Slade D.J."/>
        </authorList>
    </citation>
    <scope>NUCLEOTIDE SEQUENCE [LARGE SCALE GENOMIC DNA]</scope>
    <source>
        <strain evidence="2">ATCC 27725</strain>
    </source>
</reference>
<dbReference type="GeneID" id="77469389"/>
<keyword evidence="1" id="KW-0614">Plasmid</keyword>
<dbReference type="EMBL" id="CP028104">
    <property type="protein sequence ID" value="AVQ32627.1"/>
    <property type="molecule type" value="Genomic_DNA"/>
</dbReference>
<dbReference type="RefSeq" id="WP_005950102.1">
    <property type="nucleotide sequence ID" value="NZ_CP028104.1"/>
</dbReference>
<evidence type="ECO:0008006" key="3">
    <source>
        <dbReference type="Google" id="ProtNLM"/>
    </source>
</evidence>
<gene>
    <name evidence="1" type="ORF">C4N18_15380</name>
</gene>
<evidence type="ECO:0000313" key="1">
    <source>
        <dbReference type="EMBL" id="AVQ32627.1"/>
    </source>
</evidence>
<protein>
    <recommendedName>
        <fullName evidence="3">Toxin-antitoxin system, antitoxin component, ribbon-helix-helix domain protein</fullName>
    </recommendedName>
</protein>
<sequence length="72" mass="8429">MLDKDGKYEIHLTPELVGYISEMMAEEKEKIKGDDLEPLILPLIEEWKKAEEKYCGYDTSEFVEKITQGKFN</sequence>
<name>A0ABM6U876_FUSVA</name>